<dbReference type="AlphaFoldDB" id="D3B4X2"/>
<keyword evidence="2" id="KW-1133">Transmembrane helix</keyword>
<keyword evidence="2" id="KW-0812">Transmembrane</keyword>
<protein>
    <submittedName>
        <fullName evidence="3">Uncharacterized protein</fullName>
    </submittedName>
</protein>
<evidence type="ECO:0000313" key="3">
    <source>
        <dbReference type="EMBL" id="EFA84370.1"/>
    </source>
</evidence>
<evidence type="ECO:0000313" key="4">
    <source>
        <dbReference type="Proteomes" id="UP000001396"/>
    </source>
</evidence>
<dbReference type="RefSeq" id="XP_020436485.1">
    <property type="nucleotide sequence ID" value="XM_020574413.1"/>
</dbReference>
<feature type="compositionally biased region" description="Polar residues" evidence="1">
    <location>
        <begin position="225"/>
        <end position="234"/>
    </location>
</feature>
<evidence type="ECO:0000256" key="1">
    <source>
        <dbReference type="SAM" id="MobiDB-lite"/>
    </source>
</evidence>
<sequence>MSVVKFVKTGWCFGSGDGVGICDEFLLDADRNEGVDDERLLLKSIRMPDTTTDATAANTNATQRSASQFGRKFMLLVLVLLALSFTFNNVCLADAKDKDKDQDQFSDVLVTLSRFSDDSVNGTISGAVLANVTALIKGENNDTVEGLMNGTITAVVTGSYNSTANETVISLVTGDFTGTLNGTVKGTEDVNVTVVVTGIVNGTLIGSSNDTIMIGKLVLKLNGTVNGTSVKPTPTTTTTSTTASGSSSDGGKAGGSESGGGKAGGSESGGGKAGGSESGGGKAGGSETGKTVDNKGLKLDPSSMTGNGFVRTISFVRLGLQDEDPTLANVTGTITVEFNSTINGTLAFIPDATKEPSGKIEESDDNPYPTSAGYISLTTIVYTLGGACVLFIGYLFFRRMRVAKTTTKTNRSRNGDYEMLNQMRD</sequence>
<feature type="compositionally biased region" description="Gly residues" evidence="1">
    <location>
        <begin position="251"/>
        <end position="287"/>
    </location>
</feature>
<dbReference type="Proteomes" id="UP000001396">
    <property type="component" value="Unassembled WGS sequence"/>
</dbReference>
<comment type="caution">
    <text evidence="3">The sequence shown here is derived from an EMBL/GenBank/DDBJ whole genome shotgun (WGS) entry which is preliminary data.</text>
</comment>
<reference evidence="3 4" key="1">
    <citation type="journal article" date="2011" name="Genome Res.">
        <title>Phylogeny-wide analysis of social amoeba genomes highlights ancient origins for complex intercellular communication.</title>
        <authorList>
            <person name="Heidel A.J."/>
            <person name="Lawal H.M."/>
            <person name="Felder M."/>
            <person name="Schilde C."/>
            <person name="Helps N.R."/>
            <person name="Tunggal B."/>
            <person name="Rivero F."/>
            <person name="John U."/>
            <person name="Schleicher M."/>
            <person name="Eichinger L."/>
            <person name="Platzer M."/>
            <person name="Noegel A.A."/>
            <person name="Schaap P."/>
            <person name="Gloeckner G."/>
        </authorList>
    </citation>
    <scope>NUCLEOTIDE SEQUENCE [LARGE SCALE GENOMIC DNA]</scope>
    <source>
        <strain evidence="4">ATCC 26659 / Pp 5 / PN500</strain>
    </source>
</reference>
<keyword evidence="4" id="KW-1185">Reference proteome</keyword>
<dbReference type="InParanoid" id="D3B4X2"/>
<gene>
    <name evidence="3" type="ORF">PPL_03448</name>
</gene>
<dbReference type="GeneID" id="31358969"/>
<proteinExistence type="predicted"/>
<keyword evidence="2" id="KW-0472">Membrane</keyword>
<feature type="transmembrane region" description="Helical" evidence="2">
    <location>
        <begin position="374"/>
        <end position="397"/>
    </location>
</feature>
<accession>D3B4X2</accession>
<feature type="region of interest" description="Disordered" evidence="1">
    <location>
        <begin position="225"/>
        <end position="301"/>
    </location>
</feature>
<dbReference type="EMBL" id="ADBJ01000010">
    <property type="protein sequence ID" value="EFA84370.1"/>
    <property type="molecule type" value="Genomic_DNA"/>
</dbReference>
<evidence type="ECO:0000256" key="2">
    <source>
        <dbReference type="SAM" id="Phobius"/>
    </source>
</evidence>
<organism evidence="3 4">
    <name type="scientific">Heterostelium pallidum (strain ATCC 26659 / Pp 5 / PN500)</name>
    <name type="common">Cellular slime mold</name>
    <name type="synonym">Polysphondylium pallidum</name>
    <dbReference type="NCBI Taxonomy" id="670386"/>
    <lineage>
        <taxon>Eukaryota</taxon>
        <taxon>Amoebozoa</taxon>
        <taxon>Evosea</taxon>
        <taxon>Eumycetozoa</taxon>
        <taxon>Dictyostelia</taxon>
        <taxon>Acytosteliales</taxon>
        <taxon>Acytosteliaceae</taxon>
        <taxon>Heterostelium</taxon>
    </lineage>
</organism>
<name>D3B4X2_HETP5</name>
<feature type="compositionally biased region" description="Low complexity" evidence="1">
    <location>
        <begin position="235"/>
        <end position="250"/>
    </location>
</feature>